<proteinExistence type="predicted"/>
<organism evidence="2 3">
    <name type="scientific">Endocarpon pusillum</name>
    <dbReference type="NCBI Taxonomy" id="364733"/>
    <lineage>
        <taxon>Eukaryota</taxon>
        <taxon>Fungi</taxon>
        <taxon>Dikarya</taxon>
        <taxon>Ascomycota</taxon>
        <taxon>Pezizomycotina</taxon>
        <taxon>Eurotiomycetes</taxon>
        <taxon>Chaetothyriomycetidae</taxon>
        <taxon>Verrucariales</taxon>
        <taxon>Verrucariaceae</taxon>
        <taxon>Endocarpon</taxon>
    </lineage>
</organism>
<evidence type="ECO:0000256" key="1">
    <source>
        <dbReference type="SAM" id="MobiDB-lite"/>
    </source>
</evidence>
<feature type="region of interest" description="Disordered" evidence="1">
    <location>
        <begin position="1"/>
        <end position="28"/>
    </location>
</feature>
<gene>
    <name evidence="2" type="ORF">GJ744_009374</name>
</gene>
<sequence>MSTSTRNRRLTHTPDAGSTEQTLPRPPTPVAAISDLTTLEAVAESSRVLEATLTTHSCPGNIAQIRRLLVQYERQLEFWRSQVLAAPMAPHHPIGHIKLPGMPATQIRNEVRGILEEVEHHLNETNLIVLYAIARLEVRKRRCEDALKLKNRRTQFQEAMRRVFHANLFI</sequence>
<feature type="compositionally biased region" description="Basic residues" evidence="1">
    <location>
        <begin position="1"/>
        <end position="11"/>
    </location>
</feature>
<accession>A0A8H7AFY2</accession>
<dbReference type="AlphaFoldDB" id="A0A8H7AFY2"/>
<name>A0A8H7AFY2_9EURO</name>
<reference evidence="2" key="1">
    <citation type="submission" date="2020-02" db="EMBL/GenBank/DDBJ databases">
        <authorList>
            <person name="Palmer J.M."/>
        </authorList>
    </citation>
    <scope>NUCLEOTIDE SEQUENCE</scope>
    <source>
        <strain evidence="2">EPUS1.4</strain>
        <tissue evidence="2">Thallus</tissue>
    </source>
</reference>
<comment type="caution">
    <text evidence="2">The sequence shown here is derived from an EMBL/GenBank/DDBJ whole genome shotgun (WGS) entry which is preliminary data.</text>
</comment>
<dbReference type="Proteomes" id="UP000606974">
    <property type="component" value="Unassembled WGS sequence"/>
</dbReference>
<keyword evidence="3" id="KW-1185">Reference proteome</keyword>
<dbReference type="EMBL" id="JAACFV010000055">
    <property type="protein sequence ID" value="KAF7508383.1"/>
    <property type="molecule type" value="Genomic_DNA"/>
</dbReference>
<evidence type="ECO:0000313" key="3">
    <source>
        <dbReference type="Proteomes" id="UP000606974"/>
    </source>
</evidence>
<protein>
    <submittedName>
        <fullName evidence="2">Uncharacterized protein</fullName>
    </submittedName>
</protein>
<evidence type="ECO:0000313" key="2">
    <source>
        <dbReference type="EMBL" id="KAF7508383.1"/>
    </source>
</evidence>